<feature type="signal peptide" evidence="1">
    <location>
        <begin position="1"/>
        <end position="21"/>
    </location>
</feature>
<dbReference type="SMR" id="A0A178VM71"/>
<accession>A0A5S9XF82</accession>
<dbReference type="OMA" id="GEDACKE"/>
<dbReference type="Proteomes" id="UP000426265">
    <property type="component" value="Unassembled WGS sequence"/>
</dbReference>
<evidence type="ECO:0000313" key="7">
    <source>
        <dbReference type="Proteomes" id="UP000434276"/>
    </source>
</evidence>
<name>A0A178VM71_ARATH</name>
<dbReference type="EMBL" id="CACSHJ010000089">
    <property type="protein sequence ID" value="CAA0383403.1"/>
    <property type="molecule type" value="Genomic_DNA"/>
</dbReference>
<evidence type="ECO:0000313" key="2">
    <source>
        <dbReference type="EMBL" id="CAA0383403.1"/>
    </source>
</evidence>
<feature type="chain" id="PRO_5038213885" evidence="1">
    <location>
        <begin position="22"/>
        <end position="77"/>
    </location>
</feature>
<accession>A0A178VM71</accession>
<organism evidence="3 5">
    <name type="scientific">Arabidopsis thaliana</name>
    <name type="common">Mouse-ear cress</name>
    <dbReference type="NCBI Taxonomy" id="3702"/>
    <lineage>
        <taxon>Eukaryota</taxon>
        <taxon>Viridiplantae</taxon>
        <taxon>Streptophyta</taxon>
        <taxon>Embryophyta</taxon>
        <taxon>Tracheophyta</taxon>
        <taxon>Spermatophyta</taxon>
        <taxon>Magnoliopsida</taxon>
        <taxon>eudicotyledons</taxon>
        <taxon>Gunneridae</taxon>
        <taxon>Pentapetalae</taxon>
        <taxon>rosids</taxon>
        <taxon>malvids</taxon>
        <taxon>Brassicales</taxon>
        <taxon>Brassicaceae</taxon>
        <taxon>Camelineae</taxon>
        <taxon>Arabidopsis</taxon>
    </lineage>
</organism>
<protein>
    <submittedName>
        <fullName evidence="3">LCR42</fullName>
    </submittedName>
</protein>
<dbReference type="EMBL" id="CACRSJ010000106">
    <property type="protein sequence ID" value="VYS58329.1"/>
    <property type="molecule type" value="Genomic_DNA"/>
</dbReference>
<evidence type="ECO:0000313" key="4">
    <source>
        <dbReference type="EMBL" id="VYS58329.1"/>
    </source>
</evidence>
<dbReference type="EMBL" id="LUHQ01000003">
    <property type="protein sequence ID" value="OAP06966.1"/>
    <property type="molecule type" value="Genomic_DNA"/>
</dbReference>
<proteinExistence type="predicted"/>
<dbReference type="OrthoDB" id="10279656at2759"/>
<reference evidence="3" key="2">
    <citation type="submission" date="2016-03" db="EMBL/GenBank/DDBJ databases">
        <title>Full-length assembly of Arabidopsis thaliana Ler reveals the complement of translocations and inversions.</title>
        <authorList>
            <person name="Zapata L."/>
            <person name="Schneeberger K."/>
            <person name="Ossowski S."/>
        </authorList>
    </citation>
    <scope>NUCLEOTIDE SEQUENCE [LARGE SCALE GENOMIC DNA]</scope>
    <source>
        <tissue evidence="3">Leaf</tissue>
    </source>
</reference>
<dbReference type="ExpressionAtlas" id="A0A178VM71">
    <property type="expression patterns" value="baseline and differential"/>
</dbReference>
<evidence type="ECO:0000313" key="6">
    <source>
        <dbReference type="Proteomes" id="UP000426265"/>
    </source>
</evidence>
<evidence type="ECO:0000256" key="1">
    <source>
        <dbReference type="SAM" id="SignalP"/>
    </source>
</evidence>
<keyword evidence="1" id="KW-0732">Signal</keyword>
<reference evidence="5" key="1">
    <citation type="journal article" date="2016" name="Proc. Natl. Acad. Sci. U.S.A.">
        <title>Chromosome-level assembly of Arabidopsis thaliana Ler reveals the extent of translocation and inversion polymorphisms.</title>
        <authorList>
            <person name="Zapata L."/>
            <person name="Ding J."/>
            <person name="Willing E.M."/>
            <person name="Hartwig B."/>
            <person name="Bezdan D."/>
            <person name="Jiao W.B."/>
            <person name="Patel V."/>
            <person name="Velikkakam James G."/>
            <person name="Koornneef M."/>
            <person name="Ossowski S."/>
            <person name="Schneeberger K."/>
        </authorList>
    </citation>
    <scope>NUCLEOTIDE SEQUENCE [LARGE SCALE GENOMIC DNA]</scope>
    <source>
        <strain evidence="5">cv. Landsberg erecta</strain>
    </source>
</reference>
<sequence>MKNSSIMFVLIVVFLISSSENQKMVGEAKQCKTGWACFGEDACKEKCMAKYKGVGTVTYFPFPPETIIIYCECLYDC</sequence>
<evidence type="ECO:0000313" key="5">
    <source>
        <dbReference type="Proteomes" id="UP000078284"/>
    </source>
</evidence>
<dbReference type="Proteomes" id="UP000078284">
    <property type="component" value="Chromosome 3"/>
</dbReference>
<dbReference type="AlphaFoldDB" id="A0A178VM71"/>
<reference evidence="2 7" key="3">
    <citation type="submission" date="2019-12" db="EMBL/GenBank/DDBJ databases">
        <authorList>
            <person name="Jiao W.-B."/>
            <person name="Schneeberger K."/>
        </authorList>
    </citation>
    <scope>NUCLEOTIDE SEQUENCE [LARGE SCALE GENOMIC DNA]</scope>
    <source>
        <strain evidence="6">cv. An-1</strain>
        <strain evidence="7">cv. C24</strain>
    </source>
</reference>
<gene>
    <name evidence="3" type="ordered locus">AXX17_At3g24970</name>
    <name evidence="4" type="ORF">AN1_LOCUS13775</name>
    <name evidence="2" type="ORF">C24_LOCUS13613</name>
</gene>
<dbReference type="KEGG" id="ath:AT3G23165"/>
<dbReference type="Proteomes" id="UP000434276">
    <property type="component" value="Unassembled WGS sequence"/>
</dbReference>
<evidence type="ECO:0000313" key="3">
    <source>
        <dbReference type="EMBL" id="OAP06966.1"/>
    </source>
</evidence>